<evidence type="ECO:0000259" key="3">
    <source>
        <dbReference type="Pfam" id="PF25061"/>
    </source>
</evidence>
<organism evidence="4 5">
    <name type="scientific">Lithohypha guttulata</name>
    <dbReference type="NCBI Taxonomy" id="1690604"/>
    <lineage>
        <taxon>Eukaryota</taxon>
        <taxon>Fungi</taxon>
        <taxon>Dikarya</taxon>
        <taxon>Ascomycota</taxon>
        <taxon>Pezizomycotina</taxon>
        <taxon>Eurotiomycetes</taxon>
        <taxon>Chaetothyriomycetidae</taxon>
        <taxon>Chaetothyriales</taxon>
        <taxon>Trichomeriaceae</taxon>
        <taxon>Lithohypha</taxon>
    </lineage>
</organism>
<keyword evidence="1" id="KW-0175">Coiled coil</keyword>
<keyword evidence="5" id="KW-1185">Reference proteome</keyword>
<accession>A0ABR0KNF2</accession>
<proteinExistence type="predicted"/>
<evidence type="ECO:0000313" key="5">
    <source>
        <dbReference type="Proteomes" id="UP001345013"/>
    </source>
</evidence>
<protein>
    <recommendedName>
        <fullName evidence="3">RNA-binding domain-containing protein</fullName>
    </recommendedName>
</protein>
<gene>
    <name evidence="4" type="ORF">LTR24_001185</name>
</gene>
<dbReference type="InterPro" id="IPR056812">
    <property type="entry name" value="RRM_fung"/>
</dbReference>
<evidence type="ECO:0000256" key="1">
    <source>
        <dbReference type="SAM" id="Coils"/>
    </source>
</evidence>
<sequence>MTSSSFDNLSALIYFYICSPQQHAQNRRAYFTHKFGFDTMKAFILMAGKPDTDPSKSVVAAAARMRSYFAAPESVARLVGGIWYQTYGTIAVSGAKQIFEELEAEIAAGFTPSHIYDGVPDSFLEAFRPSWKDIDQSSVLVYTAIVGEKNQENIPYSRNSAGDATEATQLQPETWRLYVMFADNEQQARECIAQQDRRWIFSVEKHGTLFNNFIVNCHGKYRQSVLHRAQQQCLDVTNVNGKHPRVEWYREPKGASLPPNGAGKVANTVGPAENNTPTAYSSTKPCPVPPKESSTDVDIFPPGYAACRDTECFSVTALILPSSVLDTTELCRQIRGNEKAIFMLTSHKAYLTELGNEFHKRRTPKQALIRLSQQITSHEEALSKLKELLRVARRQRFQ</sequence>
<name>A0ABR0KNF2_9EURO</name>
<evidence type="ECO:0000313" key="4">
    <source>
        <dbReference type="EMBL" id="KAK5100120.1"/>
    </source>
</evidence>
<feature type="compositionally biased region" description="Polar residues" evidence="2">
    <location>
        <begin position="273"/>
        <end position="284"/>
    </location>
</feature>
<dbReference type="Pfam" id="PF25061">
    <property type="entry name" value="RRM_fung"/>
    <property type="match status" value="1"/>
</dbReference>
<feature type="coiled-coil region" evidence="1">
    <location>
        <begin position="368"/>
        <end position="395"/>
    </location>
</feature>
<dbReference type="EMBL" id="JAVRRG010000008">
    <property type="protein sequence ID" value="KAK5100120.1"/>
    <property type="molecule type" value="Genomic_DNA"/>
</dbReference>
<reference evidence="4 5" key="1">
    <citation type="submission" date="2023-08" db="EMBL/GenBank/DDBJ databases">
        <title>Black Yeasts Isolated from many extreme environments.</title>
        <authorList>
            <person name="Coleine C."/>
            <person name="Stajich J.E."/>
            <person name="Selbmann L."/>
        </authorList>
    </citation>
    <scope>NUCLEOTIDE SEQUENCE [LARGE SCALE GENOMIC DNA]</scope>
    <source>
        <strain evidence="4 5">CCFEE 5885</strain>
    </source>
</reference>
<evidence type="ECO:0000256" key="2">
    <source>
        <dbReference type="SAM" id="MobiDB-lite"/>
    </source>
</evidence>
<comment type="caution">
    <text evidence="4">The sequence shown here is derived from an EMBL/GenBank/DDBJ whole genome shotgun (WGS) entry which is preliminary data.</text>
</comment>
<dbReference type="Proteomes" id="UP001345013">
    <property type="component" value="Unassembled WGS sequence"/>
</dbReference>
<feature type="domain" description="RNA-binding" evidence="3">
    <location>
        <begin position="176"/>
        <end position="253"/>
    </location>
</feature>
<feature type="region of interest" description="Disordered" evidence="2">
    <location>
        <begin position="273"/>
        <end position="293"/>
    </location>
</feature>